<feature type="repeat" description="TPR" evidence="8">
    <location>
        <begin position="853"/>
        <end position="886"/>
    </location>
</feature>
<dbReference type="GO" id="GO:0106274">
    <property type="term" value="F:NAD+-protein-arginine ADP-ribosyltransferase activity"/>
    <property type="evidence" value="ECO:0007669"/>
    <property type="project" value="UniProtKB-EC"/>
</dbReference>
<reference evidence="12" key="1">
    <citation type="submission" date="2021-02" db="EMBL/GenBank/DDBJ databases">
        <authorList>
            <person name="Nowell W R."/>
        </authorList>
    </citation>
    <scope>NUCLEOTIDE SEQUENCE</scope>
</reference>
<dbReference type="Proteomes" id="UP000663844">
    <property type="component" value="Unassembled WGS sequence"/>
</dbReference>
<evidence type="ECO:0000313" key="12">
    <source>
        <dbReference type="EMBL" id="CAF4122209.1"/>
    </source>
</evidence>
<feature type="repeat" description="TPR" evidence="8">
    <location>
        <begin position="727"/>
        <end position="760"/>
    </location>
</feature>
<comment type="similarity">
    <text evidence="1 9">Belongs to the Arg-specific ADP-ribosyltransferase family.</text>
</comment>
<dbReference type="Gene3D" id="3.90.176.10">
    <property type="entry name" value="Toxin ADP-ribosyltransferase, Chain A, domain 1"/>
    <property type="match status" value="1"/>
</dbReference>
<keyword evidence="3 9" id="KW-0808">Transferase</keyword>
<dbReference type="PANTHER" id="PTHR45641">
    <property type="entry name" value="TETRATRICOPEPTIDE REPEAT PROTEIN (AFU_ORTHOLOGUE AFUA_6G03870)"/>
    <property type="match status" value="1"/>
</dbReference>
<dbReference type="Gene3D" id="1.25.40.10">
    <property type="entry name" value="Tetratricopeptide repeat domain"/>
    <property type="match status" value="5"/>
</dbReference>
<dbReference type="SUPFAM" id="SSF81901">
    <property type="entry name" value="HCP-like"/>
    <property type="match status" value="1"/>
</dbReference>
<feature type="repeat" description="TPR" evidence="8">
    <location>
        <begin position="811"/>
        <end position="844"/>
    </location>
</feature>
<comment type="caution">
    <text evidence="12">The sequence shown here is derived from an EMBL/GenBank/DDBJ whole genome shotgun (WGS) entry which is preliminary data.</text>
</comment>
<comment type="catalytic activity">
    <reaction evidence="7 9">
        <text>L-arginyl-[protein] + NAD(+) = N(omega)-(ADP-D-ribosyl)-L-arginyl-[protein] + nicotinamide + H(+)</text>
        <dbReference type="Rhea" id="RHEA:19149"/>
        <dbReference type="Rhea" id="RHEA-COMP:10532"/>
        <dbReference type="Rhea" id="RHEA-COMP:15087"/>
        <dbReference type="ChEBI" id="CHEBI:15378"/>
        <dbReference type="ChEBI" id="CHEBI:17154"/>
        <dbReference type="ChEBI" id="CHEBI:29965"/>
        <dbReference type="ChEBI" id="CHEBI:57540"/>
        <dbReference type="ChEBI" id="CHEBI:142554"/>
        <dbReference type="EC" id="2.4.2.31"/>
    </reaction>
</comment>
<dbReference type="SUPFAM" id="SSF48452">
    <property type="entry name" value="TPR-like"/>
    <property type="match status" value="2"/>
</dbReference>
<accession>A0A819WBR2</accession>
<dbReference type="PROSITE" id="PS50005">
    <property type="entry name" value="TPR"/>
    <property type="match status" value="12"/>
</dbReference>
<dbReference type="PROSITE" id="PS50293">
    <property type="entry name" value="TPR_REGION"/>
    <property type="match status" value="7"/>
</dbReference>
<evidence type="ECO:0000256" key="7">
    <source>
        <dbReference type="ARBA" id="ARBA00047597"/>
    </source>
</evidence>
<dbReference type="Proteomes" id="UP000663845">
    <property type="component" value="Unassembled WGS sequence"/>
</dbReference>
<evidence type="ECO:0000256" key="9">
    <source>
        <dbReference type="RuleBase" id="RU361228"/>
    </source>
</evidence>
<keyword evidence="6 8" id="KW-0802">TPR repeat</keyword>
<organism evidence="12 13">
    <name type="scientific">Adineta steineri</name>
    <dbReference type="NCBI Taxonomy" id="433720"/>
    <lineage>
        <taxon>Eukaryota</taxon>
        <taxon>Metazoa</taxon>
        <taxon>Spiralia</taxon>
        <taxon>Gnathifera</taxon>
        <taxon>Rotifera</taxon>
        <taxon>Eurotatoria</taxon>
        <taxon>Bdelloidea</taxon>
        <taxon>Adinetida</taxon>
        <taxon>Adinetidae</taxon>
        <taxon>Adineta</taxon>
    </lineage>
</organism>
<dbReference type="Pfam" id="PF07719">
    <property type="entry name" value="TPR_2"/>
    <property type="match status" value="1"/>
</dbReference>
<keyword evidence="4" id="KW-0548">Nucleotidyltransferase</keyword>
<feature type="repeat" description="TPR" evidence="8">
    <location>
        <begin position="685"/>
        <end position="718"/>
    </location>
</feature>
<evidence type="ECO:0000256" key="5">
    <source>
        <dbReference type="ARBA" id="ARBA00022737"/>
    </source>
</evidence>
<gene>
    <name evidence="11" type="ORF">JYZ213_LOCUS30883</name>
    <name evidence="12" type="ORF">OXD698_LOCUS36551</name>
</gene>
<evidence type="ECO:0000313" key="13">
    <source>
        <dbReference type="Proteomes" id="UP000663844"/>
    </source>
</evidence>
<dbReference type="Pfam" id="PF13181">
    <property type="entry name" value="TPR_8"/>
    <property type="match status" value="1"/>
</dbReference>
<protein>
    <recommendedName>
        <fullName evidence="9">NAD(P)(+)--arginine ADP-ribosyltransferase</fullName>
        <ecNumber evidence="9">2.4.2.31</ecNumber>
    </recommendedName>
    <alternativeName>
        <fullName evidence="9">Mono(ADP-ribosyl)transferase</fullName>
    </alternativeName>
</protein>
<dbReference type="InterPro" id="IPR000768">
    <property type="entry name" value="ART"/>
</dbReference>
<feature type="repeat" description="TPR" evidence="8">
    <location>
        <begin position="601"/>
        <end position="634"/>
    </location>
</feature>
<dbReference type="Pfam" id="PF13374">
    <property type="entry name" value="TPR_10"/>
    <property type="match status" value="2"/>
</dbReference>
<feature type="repeat" description="TPR" evidence="8">
    <location>
        <begin position="643"/>
        <end position="676"/>
    </location>
</feature>
<dbReference type="EMBL" id="CAJOAZ010006062">
    <property type="protein sequence ID" value="CAF4122209.1"/>
    <property type="molecule type" value="Genomic_DNA"/>
</dbReference>
<evidence type="ECO:0000256" key="6">
    <source>
        <dbReference type="ARBA" id="ARBA00022803"/>
    </source>
</evidence>
<dbReference type="GO" id="GO:0016779">
    <property type="term" value="F:nucleotidyltransferase activity"/>
    <property type="evidence" value="ECO:0007669"/>
    <property type="project" value="UniProtKB-KW"/>
</dbReference>
<evidence type="ECO:0000256" key="1">
    <source>
        <dbReference type="ARBA" id="ARBA00009558"/>
    </source>
</evidence>
<proteinExistence type="inferred from homology"/>
<feature type="region of interest" description="Disordered" evidence="10">
    <location>
        <begin position="1"/>
        <end position="24"/>
    </location>
</feature>
<dbReference type="Pfam" id="PF13424">
    <property type="entry name" value="TPR_12"/>
    <property type="match status" value="4"/>
</dbReference>
<feature type="repeat" description="TPR" evidence="8">
    <location>
        <begin position="937"/>
        <end position="970"/>
    </location>
</feature>
<dbReference type="SUPFAM" id="SSF56399">
    <property type="entry name" value="ADP-ribosylation"/>
    <property type="match status" value="1"/>
</dbReference>
<evidence type="ECO:0000256" key="4">
    <source>
        <dbReference type="ARBA" id="ARBA00022695"/>
    </source>
</evidence>
<dbReference type="PROSITE" id="PS51996">
    <property type="entry name" value="TR_MART"/>
    <property type="match status" value="1"/>
</dbReference>
<feature type="repeat" description="TPR" evidence="8">
    <location>
        <begin position="769"/>
        <end position="802"/>
    </location>
</feature>
<evidence type="ECO:0000256" key="2">
    <source>
        <dbReference type="ARBA" id="ARBA00022676"/>
    </source>
</evidence>
<keyword evidence="9" id="KW-0521">NADP</keyword>
<dbReference type="SMART" id="SM00028">
    <property type="entry name" value="TPR"/>
    <property type="match status" value="12"/>
</dbReference>
<sequence>MSAQQSKDSFGSVSSSDQGPSQWEFPWGTGTLLREKISEWGHWLQNTIRWTKSFFVDVHPPSNTSGYATGSGASDTTVTTAPTSTRQRMAQNYLLIWVDESIDETNEDCQNTLTQLRNVVNDVIMCTQSDECIAFLDKHNDENVFVITSGLLAQHLIPEIHDMPKLAAIFIFSDNICYHQQWAKDWKKIKGVHNDIKDICDALKRGVKQVNQDSIPISFVTTTEVVSSENLNQLEPSYMYTQIFKEILLGMEHNHEQAINILTVCWRNLYSDNKSQLVIIDEFERNYRREQAIWWYTRQCFTYEMLNRALRTLDADTIINMGFFIHDLHHQINQLHLQQLPTYDSKPFTVYRGQSLLKSDFDKLNKTKGGLMSFNNFLSTTNDQNVSFMYAESASENLAMVGILFIMTINPRVASTPFASIKEVSYFNTEGEILFSMHTVFRVGTIKKVDNNDQLYEVELQLTADDDEQLRQLTKCISEESGGNTGWKRLSNLLIKTGHFEKAKELYDVLLKQPLNESNNVLYYNNLGYIKYCQGNYEQAIKYYEKTREIFEKPPPVLGISYNNIGEAHSQMGEYSKALSFHENALEIGEKTLPANHPGLATSYNNIGGVYHDMGEYSKALSFYEKAYEIFEKTLPANHPSLATTYNNIGEVYRQKGEYSKALSFHEKALGIREKSLLANHPSLANSYNNIGSVYNNMGEHSKALSFYDKTREIFEKTLPADHPSLAMSHNNIGLIYANMGEHSKALSFFEKALGIYEKTLPANHPSLAMSYNNIGSVYHNMGDYSTALSSFEKALGIYEKTLPANHPDLAISYNNIGGVYHNMGDYSTALSFFEKALGIYEKTLPANHPSLATSYNNIGLMYYKMGEHSKALSFYEKSLGIYEKTLPANHPSLAISCNNIGCVYALMREYSKALSFYEKALGIQEKALPANYPLLAMSYNNIAVMHYNMREYLKALSFYEKALGLQEKTLPENHLDLATSYNNIGTVYDKMGEYLKAISYYERALNILNISLPPNHPHIKTTTESVEIVKKKL</sequence>
<keyword evidence="9" id="KW-0520">NAD</keyword>
<feature type="repeat" description="TPR" evidence="8">
    <location>
        <begin position="559"/>
        <end position="592"/>
    </location>
</feature>
<dbReference type="PANTHER" id="PTHR45641:SF19">
    <property type="entry name" value="NEPHROCYSTIN-3"/>
    <property type="match status" value="1"/>
</dbReference>
<dbReference type="EC" id="2.4.2.31" evidence="9"/>
<evidence type="ECO:0000256" key="10">
    <source>
        <dbReference type="SAM" id="MobiDB-lite"/>
    </source>
</evidence>
<evidence type="ECO:0000313" key="11">
    <source>
        <dbReference type="EMBL" id="CAF1274515.1"/>
    </source>
</evidence>
<feature type="repeat" description="TPR" evidence="8">
    <location>
        <begin position="979"/>
        <end position="1012"/>
    </location>
</feature>
<evidence type="ECO:0000256" key="3">
    <source>
        <dbReference type="ARBA" id="ARBA00022679"/>
    </source>
</evidence>
<dbReference type="Pfam" id="PF01129">
    <property type="entry name" value="ART"/>
    <property type="match status" value="1"/>
</dbReference>
<dbReference type="PRINTS" id="PR00381">
    <property type="entry name" value="KINESINLIGHT"/>
</dbReference>
<evidence type="ECO:0000256" key="8">
    <source>
        <dbReference type="PROSITE-ProRule" id="PRU00339"/>
    </source>
</evidence>
<feature type="compositionally biased region" description="Low complexity" evidence="10">
    <location>
        <begin position="1"/>
        <end position="22"/>
    </location>
</feature>
<dbReference type="AlphaFoldDB" id="A0A819WBR2"/>
<dbReference type="InterPro" id="IPR019734">
    <property type="entry name" value="TPR_rpt"/>
</dbReference>
<keyword evidence="5" id="KW-0677">Repeat</keyword>
<dbReference type="InterPro" id="IPR011990">
    <property type="entry name" value="TPR-like_helical_dom_sf"/>
</dbReference>
<name>A0A819WBR2_9BILA</name>
<feature type="repeat" description="TPR" evidence="8">
    <location>
        <begin position="521"/>
        <end position="554"/>
    </location>
</feature>
<dbReference type="EMBL" id="CAJNOG010000505">
    <property type="protein sequence ID" value="CAF1274515.1"/>
    <property type="molecule type" value="Genomic_DNA"/>
</dbReference>
<dbReference type="InterPro" id="IPR013105">
    <property type="entry name" value="TPR_2"/>
</dbReference>
<keyword evidence="2 9" id="KW-0328">Glycosyltransferase</keyword>
<feature type="repeat" description="TPR" evidence="8">
    <location>
        <begin position="895"/>
        <end position="928"/>
    </location>
</feature>